<evidence type="ECO:0000256" key="8">
    <source>
        <dbReference type="ARBA" id="ARBA00023163"/>
    </source>
</evidence>
<dbReference type="FunFam" id="3.40.800.20:FF:000005">
    <property type="entry name" value="histone deacetylase 6"/>
    <property type="match status" value="1"/>
</dbReference>
<evidence type="ECO:0000256" key="11">
    <source>
        <dbReference type="SAM" id="MobiDB-lite"/>
    </source>
</evidence>
<dbReference type="PANTHER" id="PTHR10625">
    <property type="entry name" value="HISTONE DEACETYLASE HDAC1-RELATED"/>
    <property type="match status" value="1"/>
</dbReference>
<dbReference type="PRINTS" id="PR01270">
    <property type="entry name" value="HDASUPER"/>
</dbReference>
<feature type="compositionally biased region" description="Acidic residues" evidence="11">
    <location>
        <begin position="143"/>
        <end position="160"/>
    </location>
</feature>
<organism evidence="13 14">
    <name type="scientific">Lichtheimia ornata</name>
    <dbReference type="NCBI Taxonomy" id="688661"/>
    <lineage>
        <taxon>Eukaryota</taxon>
        <taxon>Fungi</taxon>
        <taxon>Fungi incertae sedis</taxon>
        <taxon>Mucoromycota</taxon>
        <taxon>Mucoromycotina</taxon>
        <taxon>Mucoromycetes</taxon>
        <taxon>Mucorales</taxon>
        <taxon>Lichtheimiaceae</taxon>
        <taxon>Lichtheimia</taxon>
    </lineage>
</organism>
<feature type="region of interest" description="Disordered" evidence="11">
    <location>
        <begin position="241"/>
        <end position="275"/>
    </location>
</feature>
<dbReference type="SUPFAM" id="SSF52768">
    <property type="entry name" value="Arginase/deacetylase"/>
    <property type="match status" value="1"/>
</dbReference>
<dbReference type="GO" id="GO:0000118">
    <property type="term" value="C:histone deacetylase complex"/>
    <property type="evidence" value="ECO:0007669"/>
    <property type="project" value="TreeGrafter"/>
</dbReference>
<dbReference type="EC" id="3.5.1.98" evidence="3"/>
<evidence type="ECO:0000256" key="9">
    <source>
        <dbReference type="ARBA" id="ARBA00023242"/>
    </source>
</evidence>
<feature type="compositionally biased region" description="Basic residues" evidence="11">
    <location>
        <begin position="251"/>
        <end position="267"/>
    </location>
</feature>
<evidence type="ECO:0000313" key="14">
    <source>
        <dbReference type="Proteomes" id="UP001234581"/>
    </source>
</evidence>
<evidence type="ECO:0000256" key="3">
    <source>
        <dbReference type="ARBA" id="ARBA00012111"/>
    </source>
</evidence>
<feature type="compositionally biased region" description="Polar residues" evidence="11">
    <location>
        <begin position="125"/>
        <end position="134"/>
    </location>
</feature>
<evidence type="ECO:0000256" key="1">
    <source>
        <dbReference type="ARBA" id="ARBA00004123"/>
    </source>
</evidence>
<evidence type="ECO:0000256" key="10">
    <source>
        <dbReference type="ARBA" id="ARBA00048287"/>
    </source>
</evidence>
<proteinExistence type="inferred from homology"/>
<comment type="subcellular location">
    <subcellularLocation>
        <location evidence="1">Nucleus</location>
    </subcellularLocation>
</comment>
<dbReference type="RefSeq" id="XP_058342796.1">
    <property type="nucleotide sequence ID" value="XM_058486439.1"/>
</dbReference>
<reference evidence="13 14" key="1">
    <citation type="submission" date="2023-03" db="EMBL/GenBank/DDBJ databases">
        <title>Genome sequence of Lichtheimia ornata CBS 291.66.</title>
        <authorList>
            <person name="Mohabir J.T."/>
            <person name="Shea T.P."/>
            <person name="Kurbessoian T."/>
            <person name="Berby B."/>
            <person name="Fontaine J."/>
            <person name="Livny J."/>
            <person name="Gnirke A."/>
            <person name="Stajich J.E."/>
            <person name="Cuomo C.A."/>
        </authorList>
    </citation>
    <scope>NUCLEOTIDE SEQUENCE [LARGE SCALE GENOMIC DNA]</scope>
    <source>
        <strain evidence="13">CBS 291.66</strain>
    </source>
</reference>
<protein>
    <recommendedName>
        <fullName evidence="3">histone deacetylase</fullName>
        <ecNumber evidence="3">3.5.1.98</ecNumber>
    </recommendedName>
</protein>
<dbReference type="InterPro" id="IPR037138">
    <property type="entry name" value="His_deacetylse_dom_sf"/>
</dbReference>
<dbReference type="Proteomes" id="UP001234581">
    <property type="component" value="Unassembled WGS sequence"/>
</dbReference>
<dbReference type="Pfam" id="PF00850">
    <property type="entry name" value="Hist_deacetyl"/>
    <property type="match status" value="1"/>
</dbReference>
<dbReference type="PANTHER" id="PTHR10625:SF5">
    <property type="entry name" value="HISTONE DEACETYLASE"/>
    <property type="match status" value="1"/>
</dbReference>
<evidence type="ECO:0000256" key="5">
    <source>
        <dbReference type="ARBA" id="ARBA00022801"/>
    </source>
</evidence>
<keyword evidence="6" id="KW-0156">Chromatin regulator</keyword>
<dbReference type="GO" id="GO:0141221">
    <property type="term" value="F:histone deacetylase activity, hydrolytic mechanism"/>
    <property type="evidence" value="ECO:0007669"/>
    <property type="project" value="UniProtKB-EC"/>
</dbReference>
<feature type="compositionally biased region" description="Low complexity" evidence="11">
    <location>
        <begin position="112"/>
        <end position="124"/>
    </location>
</feature>
<comment type="similarity">
    <text evidence="2">Belongs to the histone deacetylase family. HD type 2 subfamily.</text>
</comment>
<keyword evidence="5" id="KW-0378">Hydrolase</keyword>
<dbReference type="AlphaFoldDB" id="A0AAD7V3C6"/>
<feature type="compositionally biased region" description="Low complexity" evidence="11">
    <location>
        <begin position="81"/>
        <end position="90"/>
    </location>
</feature>
<evidence type="ECO:0000259" key="12">
    <source>
        <dbReference type="Pfam" id="PF00850"/>
    </source>
</evidence>
<name>A0AAD7V3C6_9FUNG</name>
<keyword evidence="8" id="KW-0804">Transcription</keyword>
<dbReference type="EMBL" id="JARTCD010000028">
    <property type="protein sequence ID" value="KAJ8657883.1"/>
    <property type="molecule type" value="Genomic_DNA"/>
</dbReference>
<dbReference type="GeneID" id="83213822"/>
<dbReference type="GO" id="GO:0040029">
    <property type="term" value="P:epigenetic regulation of gene expression"/>
    <property type="evidence" value="ECO:0007669"/>
    <property type="project" value="TreeGrafter"/>
</dbReference>
<feature type="compositionally biased region" description="Polar residues" evidence="11">
    <location>
        <begin position="99"/>
        <end position="109"/>
    </location>
</feature>
<keyword evidence="14" id="KW-1185">Reference proteome</keyword>
<evidence type="ECO:0000256" key="6">
    <source>
        <dbReference type="ARBA" id="ARBA00022853"/>
    </source>
</evidence>
<dbReference type="Gene3D" id="3.40.800.20">
    <property type="entry name" value="Histone deacetylase domain"/>
    <property type="match status" value="1"/>
</dbReference>
<dbReference type="InterPro" id="IPR023696">
    <property type="entry name" value="Ureohydrolase_dom_sf"/>
</dbReference>
<evidence type="ECO:0000256" key="2">
    <source>
        <dbReference type="ARBA" id="ARBA00007738"/>
    </source>
</evidence>
<sequence length="666" mass="74732">MKTSSTPGSDDEGAVVSDNDLAQYMPQPDADGFIFPERILSSSNNNSSKKEKSTTPVSRNVPSWPDSTCIDLTDDDPLPISAAAVVPVVDSSEDEQEQEPTTRQHQQPRVESAFISSSSAASSSRETTPTPNTVEKSDSGYLDFDELMEDVEEEEEEEIDVTGMATSDEMDIQQEQHDMLTEEEYQLEEETALEGSRVKQPRPVPTEPTTTSNFDPGMEDDTFDDFDISAELSDVNSSIFESPAPALPPSKAHHRSSLKIPHHHHHQPSTTTTKVNDTTMIKTTARRIHLGKDMMVRPKPKKRRCNKLPTGYVYDICMFFHAELEPLDGDAPHPESPYRIYEIYKRLRNEGLLDQCVRIKSRYANRQEILNVHEFEHYDKMRALEDMDRNQLIDLAREYDSLYLNAESFNCALLSAGSVIEACVAVVKDQVKNAFAIVRPPGHHAEQSEPMGFCLFNNVAVAISYLREHHPEIGRIMVLDWDIHFGNGTQRLTNDDRDVLYVSLHRYDNQDFYPCDSRGSEIYCGSGNGKGRTVNIPWSWEEVTDGDYIYAFQQVVMPIAMEFAPSLVIVSAGFDAALGDHIGQCCVTPAGYGQMTHLLKSLADGRLMLALEGGYNLEAISKSAAACMEVLVGDAPQLPEIVQPTSQCIKLIKRIKRIQQEYWRCF</sequence>
<keyword evidence="7" id="KW-0805">Transcription regulation</keyword>
<dbReference type="InterPro" id="IPR023801">
    <property type="entry name" value="His_deacetylse_dom"/>
</dbReference>
<evidence type="ECO:0000256" key="7">
    <source>
        <dbReference type="ARBA" id="ARBA00023015"/>
    </source>
</evidence>
<keyword evidence="9" id="KW-0539">Nucleus</keyword>
<keyword evidence="4" id="KW-0678">Repressor</keyword>
<feature type="region of interest" description="Disordered" evidence="11">
    <location>
        <begin position="188"/>
        <end position="223"/>
    </location>
</feature>
<gene>
    <name evidence="13" type="ORF">O0I10_006411</name>
</gene>
<comment type="caution">
    <text evidence="13">The sequence shown here is derived from an EMBL/GenBank/DDBJ whole genome shotgun (WGS) entry which is preliminary data.</text>
</comment>
<dbReference type="InterPro" id="IPR000286">
    <property type="entry name" value="HDACs"/>
</dbReference>
<feature type="region of interest" description="Disordered" evidence="11">
    <location>
        <begin position="1"/>
        <end position="167"/>
    </location>
</feature>
<evidence type="ECO:0000256" key="4">
    <source>
        <dbReference type="ARBA" id="ARBA00022491"/>
    </source>
</evidence>
<evidence type="ECO:0000313" key="13">
    <source>
        <dbReference type="EMBL" id="KAJ8657883.1"/>
    </source>
</evidence>
<accession>A0AAD7V3C6</accession>
<comment type="catalytic activity">
    <reaction evidence="10">
        <text>N(6)-acetyl-L-lysyl-[histone] + H2O = L-lysyl-[histone] + acetate</text>
        <dbReference type="Rhea" id="RHEA:58196"/>
        <dbReference type="Rhea" id="RHEA-COMP:9845"/>
        <dbReference type="Rhea" id="RHEA-COMP:11338"/>
        <dbReference type="ChEBI" id="CHEBI:15377"/>
        <dbReference type="ChEBI" id="CHEBI:29969"/>
        <dbReference type="ChEBI" id="CHEBI:30089"/>
        <dbReference type="ChEBI" id="CHEBI:61930"/>
        <dbReference type="EC" id="3.5.1.98"/>
    </reaction>
</comment>
<feature type="domain" description="Histone deacetylase" evidence="12">
    <location>
        <begin position="333"/>
        <end position="630"/>
    </location>
</feature>